<organism evidence="10 11">
    <name type="scientific">Schaedlerella arabinosiphila</name>
    <dbReference type="NCBI Taxonomy" id="2044587"/>
    <lineage>
        <taxon>Bacteria</taxon>
        <taxon>Bacillati</taxon>
        <taxon>Bacillota</taxon>
        <taxon>Clostridia</taxon>
        <taxon>Lachnospirales</taxon>
        <taxon>Lachnospiraceae</taxon>
        <taxon>Schaedlerella</taxon>
    </lineage>
</organism>
<dbReference type="AlphaFoldDB" id="A0A3R8JJA9"/>
<dbReference type="SUPFAM" id="SSF90123">
    <property type="entry name" value="ABC transporter transmembrane region"/>
    <property type="match status" value="1"/>
</dbReference>
<evidence type="ECO:0000256" key="1">
    <source>
        <dbReference type="ARBA" id="ARBA00004651"/>
    </source>
</evidence>
<dbReference type="GO" id="GO:0016887">
    <property type="term" value="F:ATP hydrolysis activity"/>
    <property type="evidence" value="ECO:0007669"/>
    <property type="project" value="InterPro"/>
</dbReference>
<dbReference type="InterPro" id="IPR011527">
    <property type="entry name" value="ABC1_TM_dom"/>
</dbReference>
<keyword evidence="4 10" id="KW-0067">ATP-binding</keyword>
<dbReference type="SMART" id="SM00382">
    <property type="entry name" value="AAA"/>
    <property type="match status" value="1"/>
</dbReference>
<feature type="transmembrane region" description="Helical" evidence="7">
    <location>
        <begin position="20"/>
        <end position="43"/>
    </location>
</feature>
<keyword evidence="3" id="KW-0547">Nucleotide-binding</keyword>
<evidence type="ECO:0000313" key="10">
    <source>
        <dbReference type="EMBL" id="RRK30283.1"/>
    </source>
</evidence>
<dbReference type="InterPro" id="IPR039421">
    <property type="entry name" value="Type_1_exporter"/>
</dbReference>
<comment type="subcellular location">
    <subcellularLocation>
        <location evidence="1">Cell membrane</location>
        <topology evidence="1">Multi-pass membrane protein</topology>
    </subcellularLocation>
</comment>
<dbReference type="RefSeq" id="WP_125126130.1">
    <property type="nucleotide sequence ID" value="NZ_RHJS01000002.1"/>
</dbReference>
<sequence length="564" mass="63583">MFRYLTGILDTRERMTWKIYAVLSLISPIVDIFSFSVIIYIINIVVRENQASPELTAFTVFMVLVSMLKCLFELYKSKIANRFVYEGAQKLSMKIYELLIKENLTEHNKKTAMQALNMVRNDTTNCIQIIVDWIGIVINGITMAGFAAVLIYVSKWIGVVSSIILLLLMAVVFFRMRTRMREYGERSRAWSIKANSQITIAYGSFKEMKIDDRSTFVLHKYGDASQAYAQVQGEYKYKISSIGVILQNSIMAAMFVILAVILVFGTNLSAILAPMVVYITALVRMLPMAYNVLNGMNNVEFAEKSYEALKECMAEYSLLKEEEKRSEAVRQKTLTLQKGVSVRNLTFGYSDRVHIFQDASIDIPVGCSIAVIGASGAGKTTFVDLLLGLLKPQSGHVFFDDYDIVTQSDAEGPCRAGMGELVSYIPQTVYLNGETIRNNVAFFEEEEEVDEARVIECLKCAQIWEDVRKMPDGIHTLIGENGTAISGGQRQRIALARALYKDFELLVMDEATAALDMETEKAVIDSIRQIKADKTLIMVTHHMSLANECDVVYKIEDQKILRVR</sequence>
<dbReference type="InterPro" id="IPR027417">
    <property type="entry name" value="P-loop_NTPase"/>
</dbReference>
<dbReference type="Proteomes" id="UP000274920">
    <property type="component" value="Unassembled WGS sequence"/>
</dbReference>
<evidence type="ECO:0000256" key="4">
    <source>
        <dbReference type="ARBA" id="ARBA00022840"/>
    </source>
</evidence>
<dbReference type="PROSITE" id="PS50929">
    <property type="entry name" value="ABC_TM1F"/>
    <property type="match status" value="1"/>
</dbReference>
<evidence type="ECO:0000259" key="9">
    <source>
        <dbReference type="PROSITE" id="PS50929"/>
    </source>
</evidence>
<evidence type="ECO:0000313" key="11">
    <source>
        <dbReference type="Proteomes" id="UP000274920"/>
    </source>
</evidence>
<reference evidence="10" key="1">
    <citation type="submission" date="2018-10" db="EMBL/GenBank/DDBJ databases">
        <title>Schaedlerella arabinophila gen. nov. sp. nov., isolated from the mouse intestinal tract and comparative analysis with the genome of the closely related altered Schaedler flora strain ASF502.</title>
        <authorList>
            <person name="Miyake S."/>
            <person name="Soh M."/>
            <person name="Seedorf H."/>
        </authorList>
    </citation>
    <scope>NUCLEOTIDE SEQUENCE [LARGE SCALE GENOMIC DNA]</scope>
    <source>
        <strain evidence="10">DSM 106076</strain>
    </source>
</reference>
<keyword evidence="5 7" id="KW-1133">Transmembrane helix</keyword>
<evidence type="ECO:0000256" key="5">
    <source>
        <dbReference type="ARBA" id="ARBA00022989"/>
    </source>
</evidence>
<feature type="transmembrane region" description="Helical" evidence="7">
    <location>
        <begin position="130"/>
        <end position="150"/>
    </location>
</feature>
<dbReference type="InterPro" id="IPR036640">
    <property type="entry name" value="ABC1_TM_sf"/>
</dbReference>
<dbReference type="EMBL" id="RHJS01000002">
    <property type="protein sequence ID" value="RRK30283.1"/>
    <property type="molecule type" value="Genomic_DNA"/>
</dbReference>
<accession>A0A3R8JJA9</accession>
<keyword evidence="11" id="KW-1185">Reference proteome</keyword>
<feature type="domain" description="ABC transmembrane type-1" evidence="9">
    <location>
        <begin position="19"/>
        <end position="300"/>
    </location>
</feature>
<name>A0A3R8JJA9_9FIRM</name>
<evidence type="ECO:0000256" key="2">
    <source>
        <dbReference type="ARBA" id="ARBA00022692"/>
    </source>
</evidence>
<feature type="domain" description="ABC transporter" evidence="8">
    <location>
        <begin position="340"/>
        <end position="563"/>
    </location>
</feature>
<dbReference type="GO" id="GO:0005886">
    <property type="term" value="C:plasma membrane"/>
    <property type="evidence" value="ECO:0007669"/>
    <property type="project" value="UniProtKB-SubCell"/>
</dbReference>
<evidence type="ECO:0000256" key="7">
    <source>
        <dbReference type="SAM" id="Phobius"/>
    </source>
</evidence>
<dbReference type="Gene3D" id="1.20.1560.10">
    <property type="entry name" value="ABC transporter type 1, transmembrane domain"/>
    <property type="match status" value="1"/>
</dbReference>
<dbReference type="InterPro" id="IPR003439">
    <property type="entry name" value="ABC_transporter-like_ATP-bd"/>
</dbReference>
<dbReference type="InterPro" id="IPR017871">
    <property type="entry name" value="ABC_transporter-like_CS"/>
</dbReference>
<keyword evidence="6 7" id="KW-0472">Membrane</keyword>
<dbReference type="PROSITE" id="PS00211">
    <property type="entry name" value="ABC_TRANSPORTER_1"/>
    <property type="match status" value="1"/>
</dbReference>
<dbReference type="PROSITE" id="PS50893">
    <property type="entry name" value="ABC_TRANSPORTER_2"/>
    <property type="match status" value="1"/>
</dbReference>
<dbReference type="PANTHER" id="PTHR24221">
    <property type="entry name" value="ATP-BINDING CASSETTE SUB-FAMILY B"/>
    <property type="match status" value="1"/>
</dbReference>
<protein>
    <submittedName>
        <fullName evidence="10">ABC transporter ATP-binding protein</fullName>
    </submittedName>
</protein>
<dbReference type="InterPro" id="IPR003593">
    <property type="entry name" value="AAA+_ATPase"/>
</dbReference>
<dbReference type="GO" id="GO:0005524">
    <property type="term" value="F:ATP binding"/>
    <property type="evidence" value="ECO:0007669"/>
    <property type="project" value="UniProtKB-KW"/>
</dbReference>
<gene>
    <name evidence="10" type="ORF">EBB54_01995</name>
</gene>
<dbReference type="GO" id="GO:0034040">
    <property type="term" value="F:ATPase-coupled lipid transmembrane transporter activity"/>
    <property type="evidence" value="ECO:0007669"/>
    <property type="project" value="TreeGrafter"/>
</dbReference>
<dbReference type="GO" id="GO:0140359">
    <property type="term" value="F:ABC-type transporter activity"/>
    <property type="evidence" value="ECO:0007669"/>
    <property type="project" value="InterPro"/>
</dbReference>
<dbReference type="Gene3D" id="3.40.50.300">
    <property type="entry name" value="P-loop containing nucleotide triphosphate hydrolases"/>
    <property type="match status" value="1"/>
</dbReference>
<dbReference type="PANTHER" id="PTHR24221:SF654">
    <property type="entry name" value="ATP-BINDING CASSETTE SUB-FAMILY B MEMBER 6"/>
    <property type="match status" value="1"/>
</dbReference>
<feature type="transmembrane region" description="Helical" evidence="7">
    <location>
        <begin position="55"/>
        <end position="72"/>
    </location>
</feature>
<dbReference type="Pfam" id="PF00005">
    <property type="entry name" value="ABC_tran"/>
    <property type="match status" value="1"/>
</dbReference>
<feature type="transmembrane region" description="Helical" evidence="7">
    <location>
        <begin position="156"/>
        <end position="176"/>
    </location>
</feature>
<evidence type="ECO:0000259" key="8">
    <source>
        <dbReference type="PROSITE" id="PS50893"/>
    </source>
</evidence>
<proteinExistence type="predicted"/>
<comment type="caution">
    <text evidence="10">The sequence shown here is derived from an EMBL/GenBank/DDBJ whole genome shotgun (WGS) entry which is preliminary data.</text>
</comment>
<evidence type="ECO:0000256" key="3">
    <source>
        <dbReference type="ARBA" id="ARBA00022741"/>
    </source>
</evidence>
<keyword evidence="2 7" id="KW-0812">Transmembrane</keyword>
<dbReference type="SUPFAM" id="SSF52540">
    <property type="entry name" value="P-loop containing nucleoside triphosphate hydrolases"/>
    <property type="match status" value="1"/>
</dbReference>
<evidence type="ECO:0000256" key="6">
    <source>
        <dbReference type="ARBA" id="ARBA00023136"/>
    </source>
</evidence>
<dbReference type="CDD" id="cd03228">
    <property type="entry name" value="ABCC_MRP_Like"/>
    <property type="match status" value="1"/>
</dbReference>